<dbReference type="SMART" id="SM00822">
    <property type="entry name" value="PKS_KR"/>
    <property type="match status" value="1"/>
</dbReference>
<dbReference type="InterPro" id="IPR057326">
    <property type="entry name" value="KR_dom"/>
</dbReference>
<dbReference type="SMART" id="SM00825">
    <property type="entry name" value="PKS_KS"/>
    <property type="match status" value="1"/>
</dbReference>
<evidence type="ECO:0000256" key="4">
    <source>
        <dbReference type="ARBA" id="ARBA00023002"/>
    </source>
</evidence>
<dbReference type="SUPFAM" id="SSF55048">
    <property type="entry name" value="Probable ACP-binding domain of malonyl-CoA ACP transacylase"/>
    <property type="match status" value="1"/>
</dbReference>
<evidence type="ECO:0000313" key="11">
    <source>
        <dbReference type="Proteomes" id="UP001578633"/>
    </source>
</evidence>
<keyword evidence="2" id="KW-0597">Phosphoprotein</keyword>
<protein>
    <recommendedName>
        <fullName evidence="12">Polyketide synthase</fullName>
    </recommendedName>
</protein>
<dbReference type="SUPFAM" id="SSF52151">
    <property type="entry name" value="FabD/lysophospholipase-like"/>
    <property type="match status" value="1"/>
</dbReference>
<reference evidence="10 11" key="1">
    <citation type="submission" date="2024-09" db="EMBL/GenBank/DDBJ databases">
        <title>T2T genomes of carrot and Alternaria dauci and their utility for understanding host-pathogen interaction during carrot leaf blight disease.</title>
        <authorList>
            <person name="Liu W."/>
            <person name="Xu S."/>
            <person name="Ou C."/>
            <person name="Liu X."/>
            <person name="Zhuang F."/>
            <person name="Deng X.W."/>
        </authorList>
    </citation>
    <scope>NUCLEOTIDE SEQUENCE [LARGE SCALE GENOMIC DNA]</scope>
    <source>
        <strain evidence="10 11">A2016</strain>
    </source>
</reference>
<dbReference type="Pfam" id="PF23297">
    <property type="entry name" value="ACP_SdgA_C"/>
    <property type="match status" value="1"/>
</dbReference>
<dbReference type="InterPro" id="IPR013968">
    <property type="entry name" value="PKS_KR"/>
</dbReference>
<evidence type="ECO:0000256" key="1">
    <source>
        <dbReference type="ARBA" id="ARBA00022450"/>
    </source>
</evidence>
<dbReference type="InterPro" id="IPR042104">
    <property type="entry name" value="PKS_dehydratase_sf"/>
</dbReference>
<dbReference type="Pfam" id="PF21089">
    <property type="entry name" value="PKS_DH_N"/>
    <property type="match status" value="1"/>
</dbReference>
<dbReference type="InterPro" id="IPR013154">
    <property type="entry name" value="ADH-like_N"/>
</dbReference>
<sequence length="2260" mass="248021">MDAFIDSEEFPMSSSSPNRVEPIAIVGFGFKFPQDITNAESFWKLLIERRSTMTEIPKNRWNIDGFYKEHGHRPGTVKNRGGHFLADDPARFDAPFFSIQPAEAECMDPQQRLLLETSYHALENAGIPMQAAMGTRTSVHVGCLLQEYSQISQRDAQMPGDYRIVGSSGLAMLANRLSWFYDFSGPSMTVDTACSGGLVAFHLACQELSAGSVDMSLVCGNNLCLLPDSTALLSSLNMMSKDSVCYSFDERASGYARGEGFGVLILKRLSTAIADGDTIRGVVRSTGCGQDGNTPSITSPSQSAQERLIRETYARAGLDLGHTRYFEAHGTGTPVGDPCEAAAISNVFSCRTPEDPIFVGALKSNMGHPEGASGIAGVIKTLLVLEKGIIPPNVYPERINPAVAAAGPNLKFPLVPATWPTSGIRRASVNSFGYGGTNAHVVLDDALSFLRDHGLSGRHCTELLHASEEATKPATYDALAINGEDGNYSTGTSACSDFFADNTPPDSIDDHETAPKLFVLSAFDERATQRSISTFEKWMRNHADDENDHQLLNDVAYTLAEKRTSFPWKSVCVALPNSLSQLSWSAPTRARQRVNLCFVFTGQGAQWHGMGRELMIYPPFRDAMLKADRYFKSLGSAWSLIDELYLTSKEDSVIHQPELSQPICTALQMAIHDLLNSWRVCASISVGHSSGEIAAAYASRAISQESAWMIAYFRGLAVAIAQTLNPSPGAMIAVQAPLEAWKHIMDKQNAEYPTNLIAIACYNSPMSFTLSGSHSMIHQLVIALKQANIELHILKIDVAYHSHYMKPVAGVYEKLLRTIEPGEQVEAQPSFVSTVTGKNVQQLNVLQTSEYWQQNLAGSVKFSAALQSICARQDASTLFFVEIGPHSVLRSPLGDILKENGRDVAIDYSSVLRRDRAADITALECAGKLHTIGASIDITEVNKESDKSPMFLPSLPCYQFEDKKKYWLEGRTSIQYRQTQFVHHELLGSRTPDWNEHEARWTNRILLDQSPYLHDHQINGLCLMPAAGMLTMAIEATRQYYGHRAENVSGYKLKDVTFTKAMTLSADARGTEIQLTLRPAAVESRDVQPGSLWNQFSLFVHEDGGWHLCCKGYVAIEYDDRRESSGELAESATAMEEKKQAFLAASQECRIAIDSADIYGAFGQAGLTYGPTFKGMRNVKWDQRNQATGTIGLRDWQRHAKFSYSDPHFIHPAALDTILQTTFPAYSIYAKDSSATTVPTGFSNAWFSVKLMRDPSDPQDVVVHAKVAGRGFRNKLFSITAAFANTQELCFYGDLETSTIGRNSPSTDKEEVPRSLYRIDWQPAEFHRLTPVSPQPVLSKSCIHIIYDDLEPSQSELMQALRRTMSAQDDFGVSLVTWSSISQHGLDKATCVFLPGLDGNLLRRMQEDELANIRSLLLKANTLIWTTFQHQTIDQSPTEGLVSGLVRTLATESEDYRLVSISLNPETGLDTLATNITKVATALLETQADPEDEYCEIDGRLCTPRVVDDAELTVQALSAKATAVSITKPWSELDSPKLTIGAAGILKTLHYEQTSIRMDELASDDVVIQVKAVGLNTRDALVALGQVHDETFGSEIAGVVVNTGSSHDADFQIGDRVFGVTRGGVAQLARCKASQLQRVPDRMSFCEAAAYPVAFCTAYYVLTQYCGMNSGDSILVHDAASVLGQAIIKIAAVHGYTRIFATVNSADGACFLENSLRVPKSNIFSTDSLDFQHGISRMTNGEGVAVVVGSEDHLQDSWPCIAPFGRFVGVGEKDVFHSTANGSKEIVLPPTTKNIAFVSVGFQDLAESHMFKDIFKRVLMLIEDDRVTMALPPTVFKQSEIETAFRRLTDVEVVEKVVIEMDSDEVVAMEPAQNSTKPLFRPDASYLIAGAFGGIGQSIARWMVQHGAKHLILPSRSPVEGTGSERDHFVQELKTQGAAVYAPVCDIADHDQLRKMLVSSSHLPAVKGCIQAAMVMRDSSFAKMTTEQWHQSLAPKVDGSWNLHKLLPPGLDFFIMMSSSTGIMGSFGQSNYTVGNTYQDTLAAHRMRHGQRAHSLALSMVTGVGYVAQNDQVQALLRVRGMLEEVPMEDIYNLLRFCCDPDRVDNSTVGSQIITPLTLPADLRAMGIVAPLGSTRPIYHYLDTLPSRFSSDTASAEAKNRPSYKLSEATSLVQATDIVVEAIQTQLSSLLVVSKDDIDSQRAIYRYGVDSLVAVEMRNWFSKAIGADVGTADIMSDISIWLLAVKVAGKSKFVRDELKE</sequence>
<evidence type="ECO:0000313" key="10">
    <source>
        <dbReference type="EMBL" id="KAL1797556.1"/>
    </source>
</evidence>
<feature type="region of interest" description="C-terminal hotdog fold" evidence="6">
    <location>
        <begin position="1150"/>
        <end position="1306"/>
    </location>
</feature>
<dbReference type="InterPro" id="IPR016039">
    <property type="entry name" value="Thiolase-like"/>
</dbReference>
<evidence type="ECO:0008006" key="12">
    <source>
        <dbReference type="Google" id="ProtNLM"/>
    </source>
</evidence>
<dbReference type="InterPro" id="IPR011032">
    <property type="entry name" value="GroES-like_sf"/>
</dbReference>
<dbReference type="SMART" id="SM00827">
    <property type="entry name" value="PKS_AT"/>
    <property type="match status" value="1"/>
</dbReference>
<feature type="active site" description="Proton donor; for dehydratase activity" evidence="6">
    <location>
        <position position="1216"/>
    </location>
</feature>
<dbReference type="PROSITE" id="PS52004">
    <property type="entry name" value="KS3_2"/>
    <property type="match status" value="1"/>
</dbReference>
<evidence type="ECO:0000256" key="5">
    <source>
        <dbReference type="ARBA" id="ARBA00023268"/>
    </source>
</evidence>
<dbReference type="SUPFAM" id="SSF50129">
    <property type="entry name" value="GroES-like"/>
    <property type="match status" value="1"/>
</dbReference>
<dbReference type="InterPro" id="IPR020841">
    <property type="entry name" value="PKS_Beta-ketoAc_synthase_dom"/>
</dbReference>
<organism evidence="10 11">
    <name type="scientific">Alternaria dauci</name>
    <dbReference type="NCBI Taxonomy" id="48095"/>
    <lineage>
        <taxon>Eukaryota</taxon>
        <taxon>Fungi</taxon>
        <taxon>Dikarya</taxon>
        <taxon>Ascomycota</taxon>
        <taxon>Pezizomycotina</taxon>
        <taxon>Dothideomycetes</taxon>
        <taxon>Pleosporomycetidae</taxon>
        <taxon>Pleosporales</taxon>
        <taxon>Pleosporineae</taxon>
        <taxon>Pleosporaceae</taxon>
        <taxon>Alternaria</taxon>
        <taxon>Alternaria sect. Porri</taxon>
    </lineage>
</organism>
<dbReference type="PANTHER" id="PTHR43775:SF29">
    <property type="entry name" value="ASPERFURANONE POLYKETIDE SYNTHASE AFOG-RELATED"/>
    <property type="match status" value="1"/>
</dbReference>
<dbReference type="Pfam" id="PF08240">
    <property type="entry name" value="ADH_N"/>
    <property type="match status" value="1"/>
</dbReference>
<dbReference type="Pfam" id="PF02801">
    <property type="entry name" value="Ketoacyl-synt_C"/>
    <property type="match status" value="1"/>
</dbReference>
<name>A0ABR3UPV5_9PLEO</name>
<feature type="domain" description="PKS/mFAS DH" evidence="9">
    <location>
        <begin position="984"/>
        <end position="1306"/>
    </location>
</feature>
<keyword evidence="4" id="KW-0560">Oxidoreductase</keyword>
<dbReference type="InterPro" id="IPR049552">
    <property type="entry name" value="PKS_DH_N"/>
</dbReference>
<evidence type="ECO:0000256" key="2">
    <source>
        <dbReference type="ARBA" id="ARBA00022553"/>
    </source>
</evidence>
<dbReference type="InterPro" id="IPR001227">
    <property type="entry name" value="Ac_transferase_dom_sf"/>
</dbReference>
<dbReference type="InterPro" id="IPR050091">
    <property type="entry name" value="PKS_NRPS_Biosynth_Enz"/>
</dbReference>
<evidence type="ECO:0000259" key="9">
    <source>
        <dbReference type="PROSITE" id="PS52019"/>
    </source>
</evidence>
<dbReference type="InterPro" id="IPR006162">
    <property type="entry name" value="Ppantetheine_attach_site"/>
</dbReference>
<dbReference type="PANTHER" id="PTHR43775">
    <property type="entry name" value="FATTY ACID SYNTHASE"/>
    <property type="match status" value="1"/>
</dbReference>
<dbReference type="RefSeq" id="XP_069308140.1">
    <property type="nucleotide sequence ID" value="XM_069450336.1"/>
</dbReference>
<evidence type="ECO:0000259" key="7">
    <source>
        <dbReference type="PROSITE" id="PS50075"/>
    </source>
</evidence>
<dbReference type="InterPro" id="IPR020806">
    <property type="entry name" value="PKS_PP-bd"/>
</dbReference>
<dbReference type="InterPro" id="IPR014031">
    <property type="entry name" value="Ketoacyl_synth_C"/>
</dbReference>
<dbReference type="Pfam" id="PF00109">
    <property type="entry name" value="ketoacyl-synt"/>
    <property type="match status" value="1"/>
</dbReference>
<evidence type="ECO:0000259" key="8">
    <source>
        <dbReference type="PROSITE" id="PS52004"/>
    </source>
</evidence>
<dbReference type="GeneID" id="96084484"/>
<dbReference type="Proteomes" id="UP001578633">
    <property type="component" value="Chromosome 3"/>
</dbReference>
<dbReference type="Gene3D" id="1.10.1200.10">
    <property type="entry name" value="ACP-like"/>
    <property type="match status" value="1"/>
</dbReference>
<dbReference type="CDD" id="cd00833">
    <property type="entry name" value="PKS"/>
    <property type="match status" value="1"/>
</dbReference>
<dbReference type="InterPro" id="IPR020807">
    <property type="entry name" value="PKS_DH"/>
</dbReference>
<dbReference type="Gene3D" id="3.40.366.10">
    <property type="entry name" value="Malonyl-Coenzyme A Acyl Carrier Protein, domain 2"/>
    <property type="match status" value="1"/>
</dbReference>
<dbReference type="InterPro" id="IPR014030">
    <property type="entry name" value="Ketoacyl_synth_N"/>
</dbReference>
<dbReference type="InterPro" id="IPR016036">
    <property type="entry name" value="Malonyl_transacylase_ACP-bd"/>
</dbReference>
<dbReference type="InterPro" id="IPR036291">
    <property type="entry name" value="NAD(P)-bd_dom_sf"/>
</dbReference>
<dbReference type="InterPro" id="IPR009081">
    <property type="entry name" value="PP-bd_ACP"/>
</dbReference>
<feature type="region of interest" description="N-terminal hotdog fold" evidence="6">
    <location>
        <begin position="984"/>
        <end position="1121"/>
    </location>
</feature>
<dbReference type="Pfam" id="PF14765">
    <property type="entry name" value="PS-DH"/>
    <property type="match status" value="1"/>
</dbReference>
<feature type="domain" description="Carrier" evidence="7">
    <location>
        <begin position="2174"/>
        <end position="2251"/>
    </location>
</feature>
<dbReference type="Gene3D" id="3.90.180.10">
    <property type="entry name" value="Medium-chain alcohol dehydrogenases, catalytic domain"/>
    <property type="match status" value="1"/>
</dbReference>
<dbReference type="InterPro" id="IPR049551">
    <property type="entry name" value="PKS_DH_C"/>
</dbReference>
<dbReference type="PROSITE" id="PS00012">
    <property type="entry name" value="PHOSPHOPANTETHEINE"/>
    <property type="match status" value="1"/>
</dbReference>
<dbReference type="Gene3D" id="3.30.70.3290">
    <property type="match status" value="1"/>
</dbReference>
<comment type="caution">
    <text evidence="10">The sequence shown here is derived from an EMBL/GenBank/DDBJ whole genome shotgun (WGS) entry which is preliminary data.</text>
</comment>
<dbReference type="Pfam" id="PF08659">
    <property type="entry name" value="KR"/>
    <property type="match status" value="1"/>
</dbReference>
<evidence type="ECO:0000256" key="3">
    <source>
        <dbReference type="ARBA" id="ARBA00022679"/>
    </source>
</evidence>
<keyword evidence="11" id="KW-1185">Reference proteome</keyword>
<dbReference type="InterPro" id="IPR020843">
    <property type="entry name" value="ER"/>
</dbReference>
<dbReference type="Pfam" id="PF00698">
    <property type="entry name" value="Acyl_transf_1"/>
    <property type="match status" value="1"/>
</dbReference>
<dbReference type="Gene3D" id="3.40.47.10">
    <property type="match status" value="1"/>
</dbReference>
<accession>A0ABR3UPV5</accession>
<dbReference type="InterPro" id="IPR036736">
    <property type="entry name" value="ACP-like_sf"/>
</dbReference>
<proteinExistence type="predicted"/>
<dbReference type="SMART" id="SM00826">
    <property type="entry name" value="PKS_DH"/>
    <property type="match status" value="1"/>
</dbReference>
<dbReference type="Gene3D" id="3.40.50.720">
    <property type="entry name" value="NAD(P)-binding Rossmann-like Domain"/>
    <property type="match status" value="2"/>
</dbReference>
<keyword evidence="3" id="KW-0808">Transferase</keyword>
<feature type="active site" description="Proton acceptor; for dehydratase activity" evidence="6">
    <location>
        <position position="1016"/>
    </location>
</feature>
<dbReference type="SMART" id="SM00823">
    <property type="entry name" value="PKS_PP"/>
    <property type="match status" value="1"/>
</dbReference>
<dbReference type="InterPro" id="IPR049900">
    <property type="entry name" value="PKS_mFAS_DH"/>
</dbReference>
<dbReference type="SUPFAM" id="SSF47336">
    <property type="entry name" value="ACP-like"/>
    <property type="match status" value="1"/>
</dbReference>
<dbReference type="CDD" id="cd05195">
    <property type="entry name" value="enoyl_red"/>
    <property type="match status" value="1"/>
</dbReference>
<gene>
    <name evidence="10" type="ORF">ACET3X_004162</name>
</gene>
<dbReference type="InterPro" id="IPR016035">
    <property type="entry name" value="Acyl_Trfase/lysoPLipase"/>
</dbReference>
<feature type="domain" description="Ketosynthase family 3 (KS3)" evidence="8">
    <location>
        <begin position="20"/>
        <end position="445"/>
    </location>
</feature>
<dbReference type="PROSITE" id="PS52019">
    <property type="entry name" value="PKS_MFAS_DH"/>
    <property type="match status" value="1"/>
</dbReference>
<dbReference type="InterPro" id="IPR014043">
    <property type="entry name" value="Acyl_transferase_dom"/>
</dbReference>
<dbReference type="EMBL" id="JBHGVX010000003">
    <property type="protein sequence ID" value="KAL1797556.1"/>
    <property type="molecule type" value="Genomic_DNA"/>
</dbReference>
<dbReference type="SUPFAM" id="SSF51735">
    <property type="entry name" value="NAD(P)-binding Rossmann-fold domains"/>
    <property type="match status" value="2"/>
</dbReference>
<dbReference type="Gene3D" id="3.10.129.110">
    <property type="entry name" value="Polyketide synthase dehydratase"/>
    <property type="match status" value="1"/>
</dbReference>
<dbReference type="SUPFAM" id="SSF53901">
    <property type="entry name" value="Thiolase-like"/>
    <property type="match status" value="1"/>
</dbReference>
<evidence type="ECO:0000256" key="6">
    <source>
        <dbReference type="PROSITE-ProRule" id="PRU01363"/>
    </source>
</evidence>
<keyword evidence="5" id="KW-0511">Multifunctional enzyme</keyword>
<dbReference type="SMART" id="SM00829">
    <property type="entry name" value="PKS_ER"/>
    <property type="match status" value="1"/>
</dbReference>
<keyword evidence="1" id="KW-0596">Phosphopantetheine</keyword>
<dbReference type="PROSITE" id="PS50075">
    <property type="entry name" value="CARRIER"/>
    <property type="match status" value="1"/>
</dbReference>